<feature type="non-terminal residue" evidence="2">
    <location>
        <position position="1"/>
    </location>
</feature>
<dbReference type="GO" id="GO:0005634">
    <property type="term" value="C:nucleus"/>
    <property type="evidence" value="ECO:0007669"/>
    <property type="project" value="TreeGrafter"/>
</dbReference>
<sequence>RSCITRHCGNLMPPKPIIKFQVVHRGDHDPLSVDDASSKYVLQPIPTMQPRRRRRLADADDINDTASQFSDFGGSQIARNLYESEQGNLIEIPESALPSEFEERSGILARNELLNGAIYQAPIDVQEALLGASDNDFEELEDDFMMHAMASGSDDNSDYESSIGDLMDEYDGEELIRIDSESVDDYSSDEEKVVRPMGLGDIDNAFETLILQYDSDEIGELDDDVQGTLDCVEDELLDEFLVNSETKYIPGPNISVEADQTIAVTRGQIQRQLKDEEAYNTDDDNRAMEEECRPEEREKWDCESILSLRSNLENRPTIIPEPKRFTKIRLSKRGIPEESEVSFPLENTTSRDVVNLGVSRPVKETPEEKRVRKLAVREARKERRSDKKALRRAFSVEETVQSKTGILQRLYNQSAIKL</sequence>
<comment type="similarity">
    <text evidence="1">Belongs to the LTV1 family.</text>
</comment>
<dbReference type="PANTHER" id="PTHR21531:SF0">
    <property type="entry name" value="PROTEIN LTV1 HOMOLOG"/>
    <property type="match status" value="1"/>
</dbReference>
<dbReference type="GO" id="GO:0030688">
    <property type="term" value="C:preribosome, small subunit precursor"/>
    <property type="evidence" value="ECO:0007669"/>
    <property type="project" value="TreeGrafter"/>
</dbReference>
<dbReference type="GO" id="GO:0005829">
    <property type="term" value="C:cytosol"/>
    <property type="evidence" value="ECO:0007669"/>
    <property type="project" value="TreeGrafter"/>
</dbReference>
<dbReference type="PANTHER" id="PTHR21531">
    <property type="entry name" value="LOW-TEMPERATURE VIABILITY PROTEIN LTV1-RELATED"/>
    <property type="match status" value="1"/>
</dbReference>
<reference evidence="2" key="1">
    <citation type="submission" date="2015-04" db="EMBL/GenBank/DDBJ databases">
        <title>The genome sequence of the plant pathogenic Rhizarian Plasmodiophora brassicae reveals insights in its biotrophic life cycle and the origin of chitin synthesis.</title>
        <authorList>
            <person name="Schwelm A."/>
            <person name="Fogelqvist J."/>
            <person name="Knaust A."/>
            <person name="Julke S."/>
            <person name="Lilja T."/>
            <person name="Dhandapani V."/>
            <person name="Bonilla-Rosso G."/>
            <person name="Karlsson M."/>
            <person name="Shevchenko A."/>
            <person name="Choi S.R."/>
            <person name="Kim H.G."/>
            <person name="Park J.Y."/>
            <person name="Lim Y.P."/>
            <person name="Ludwig-Muller J."/>
            <person name="Dixelius C."/>
        </authorList>
    </citation>
    <scope>NUCLEOTIDE SEQUENCE</scope>
    <source>
        <tissue evidence="2">Potato root galls</tissue>
    </source>
</reference>
<protein>
    <recommendedName>
        <fullName evidence="3">Protein LTV1 homolog</fullName>
    </recommendedName>
</protein>
<evidence type="ECO:0008006" key="3">
    <source>
        <dbReference type="Google" id="ProtNLM"/>
    </source>
</evidence>
<accession>A0A0H5R704</accession>
<dbReference type="GO" id="GO:0000056">
    <property type="term" value="P:ribosomal small subunit export from nucleus"/>
    <property type="evidence" value="ECO:0007669"/>
    <property type="project" value="TreeGrafter"/>
</dbReference>
<name>A0A0H5R704_9EUKA</name>
<evidence type="ECO:0000256" key="1">
    <source>
        <dbReference type="ARBA" id="ARBA00009078"/>
    </source>
</evidence>
<evidence type="ECO:0000313" key="2">
    <source>
        <dbReference type="EMBL" id="CRZ04079.1"/>
    </source>
</evidence>
<dbReference type="EMBL" id="HACM01003637">
    <property type="protein sequence ID" value="CRZ04079.1"/>
    <property type="molecule type" value="Transcribed_RNA"/>
</dbReference>
<organism evidence="2">
    <name type="scientific">Spongospora subterranea</name>
    <dbReference type="NCBI Taxonomy" id="70186"/>
    <lineage>
        <taxon>Eukaryota</taxon>
        <taxon>Sar</taxon>
        <taxon>Rhizaria</taxon>
        <taxon>Endomyxa</taxon>
        <taxon>Phytomyxea</taxon>
        <taxon>Plasmodiophorida</taxon>
        <taxon>Plasmodiophoridae</taxon>
        <taxon>Spongospora</taxon>
    </lineage>
</organism>
<proteinExistence type="inferred from homology"/>
<dbReference type="InterPro" id="IPR007307">
    <property type="entry name" value="Ltv1"/>
</dbReference>
<dbReference type="GO" id="GO:0042274">
    <property type="term" value="P:ribosomal small subunit biogenesis"/>
    <property type="evidence" value="ECO:0007669"/>
    <property type="project" value="InterPro"/>
</dbReference>
<dbReference type="AlphaFoldDB" id="A0A0H5R704"/>